<organism evidence="1 2">
    <name type="scientific">Leucosporidium creatinivorum</name>
    <dbReference type="NCBI Taxonomy" id="106004"/>
    <lineage>
        <taxon>Eukaryota</taxon>
        <taxon>Fungi</taxon>
        <taxon>Dikarya</taxon>
        <taxon>Basidiomycota</taxon>
        <taxon>Pucciniomycotina</taxon>
        <taxon>Microbotryomycetes</taxon>
        <taxon>Leucosporidiales</taxon>
        <taxon>Leucosporidium</taxon>
    </lineage>
</organism>
<evidence type="ECO:0000313" key="1">
    <source>
        <dbReference type="EMBL" id="ORY76851.1"/>
    </source>
</evidence>
<name>A0A1Y2EYY6_9BASI</name>
<sequence>MDVEMTSTSSSTLPKLPAELIEHIIRLSLPPLAFSTFRARYDLLLAYSTVSSVWHEAAQAELYSQIWLGDMETEDLLWQLIGMTKKGWTNRTRSLWCGYEVNLDDRRVYSAHFVDRALSYCPNVELVCLSALGLTPFDFSAFDHIKELRCSWIELYGTGPEHIVPRPPNPLPNLTRLALISPYLNGGLFGPWSNLLSPTTLPNLRHLALQLSEEEAFQDHNEEYDSLPNALLSLGPQLETLQFLAPGEGEIAEDIVALLPELTSLRSLRLCATESWCSILDLNLETPKLPPSLETLTLDPNGSVALVDVYDDLISKLTEAVNQCPALRTVALVDSWIRDMEYMLGSKMTPEMLEQYLGPLGSMLAGRGKRLALYRYDGGDEWWQTCDDKTQPGYYRELEEF</sequence>
<dbReference type="Proteomes" id="UP000193467">
    <property type="component" value="Unassembled WGS sequence"/>
</dbReference>
<dbReference type="EMBL" id="MCGR01000033">
    <property type="protein sequence ID" value="ORY76851.1"/>
    <property type="molecule type" value="Genomic_DNA"/>
</dbReference>
<dbReference type="InParanoid" id="A0A1Y2EYY6"/>
<comment type="caution">
    <text evidence="1">The sequence shown here is derived from an EMBL/GenBank/DDBJ whole genome shotgun (WGS) entry which is preliminary data.</text>
</comment>
<keyword evidence="2" id="KW-1185">Reference proteome</keyword>
<dbReference type="InterPro" id="IPR032675">
    <property type="entry name" value="LRR_dom_sf"/>
</dbReference>
<reference evidence="1 2" key="1">
    <citation type="submission" date="2016-07" db="EMBL/GenBank/DDBJ databases">
        <title>Pervasive Adenine N6-methylation of Active Genes in Fungi.</title>
        <authorList>
            <consortium name="DOE Joint Genome Institute"/>
            <person name="Mondo S.J."/>
            <person name="Dannebaum R.O."/>
            <person name="Kuo R.C."/>
            <person name="Labutti K."/>
            <person name="Haridas S."/>
            <person name="Kuo A."/>
            <person name="Salamov A."/>
            <person name="Ahrendt S.R."/>
            <person name="Lipzen A."/>
            <person name="Sullivan W."/>
            <person name="Andreopoulos W.B."/>
            <person name="Clum A."/>
            <person name="Lindquist E."/>
            <person name="Daum C."/>
            <person name="Ramamoorthy G.K."/>
            <person name="Gryganskyi A."/>
            <person name="Culley D."/>
            <person name="Magnuson J.K."/>
            <person name="James T.Y."/>
            <person name="O'Malley M.A."/>
            <person name="Stajich J.E."/>
            <person name="Spatafora J.W."/>
            <person name="Visel A."/>
            <person name="Grigoriev I.V."/>
        </authorList>
    </citation>
    <scope>NUCLEOTIDE SEQUENCE [LARGE SCALE GENOMIC DNA]</scope>
    <source>
        <strain evidence="1 2">62-1032</strain>
    </source>
</reference>
<evidence type="ECO:0000313" key="2">
    <source>
        <dbReference type="Proteomes" id="UP000193467"/>
    </source>
</evidence>
<gene>
    <name evidence="1" type="ORF">BCR35DRAFT_305596</name>
</gene>
<proteinExistence type="predicted"/>
<dbReference type="Gene3D" id="3.80.10.10">
    <property type="entry name" value="Ribonuclease Inhibitor"/>
    <property type="match status" value="1"/>
</dbReference>
<accession>A0A1Y2EYY6</accession>
<dbReference type="SUPFAM" id="SSF52047">
    <property type="entry name" value="RNI-like"/>
    <property type="match status" value="1"/>
</dbReference>
<protein>
    <recommendedName>
        <fullName evidence="3">F-box domain-containing protein</fullName>
    </recommendedName>
</protein>
<dbReference type="AlphaFoldDB" id="A0A1Y2EYY6"/>
<evidence type="ECO:0008006" key="3">
    <source>
        <dbReference type="Google" id="ProtNLM"/>
    </source>
</evidence>